<dbReference type="InterPro" id="IPR024593">
    <property type="entry name" value="DUF3444"/>
</dbReference>
<proteinExistence type="predicted"/>
<dbReference type="EMBL" id="BQKI01000073">
    <property type="protein sequence ID" value="GJN17158.1"/>
    <property type="molecule type" value="Genomic_DNA"/>
</dbReference>
<dbReference type="AlphaFoldDB" id="A0AAV5E1H9"/>
<evidence type="ECO:0000256" key="1">
    <source>
        <dbReference type="SAM" id="MobiDB-lite"/>
    </source>
</evidence>
<feature type="compositionally biased region" description="Basic and acidic residues" evidence="1">
    <location>
        <begin position="280"/>
        <end position="290"/>
    </location>
</feature>
<feature type="compositionally biased region" description="Polar residues" evidence="1">
    <location>
        <begin position="291"/>
        <end position="306"/>
    </location>
</feature>
<dbReference type="Pfam" id="PF00226">
    <property type="entry name" value="DnaJ"/>
    <property type="match status" value="1"/>
</dbReference>
<reference evidence="3" key="1">
    <citation type="journal article" date="2018" name="DNA Res.">
        <title>Multiple hybrid de novo genome assembly of finger millet, an orphan allotetraploid crop.</title>
        <authorList>
            <person name="Hatakeyama M."/>
            <person name="Aluri S."/>
            <person name="Balachadran M.T."/>
            <person name="Sivarajan S.R."/>
            <person name="Patrignani A."/>
            <person name="Gruter S."/>
            <person name="Poveda L."/>
            <person name="Shimizu-Inatsugi R."/>
            <person name="Baeten J."/>
            <person name="Francoijs K.J."/>
            <person name="Nataraja K.N."/>
            <person name="Reddy Y.A.N."/>
            <person name="Phadnis S."/>
            <person name="Ravikumar R.L."/>
            <person name="Schlapbach R."/>
            <person name="Sreeman S.M."/>
            <person name="Shimizu K.K."/>
        </authorList>
    </citation>
    <scope>NUCLEOTIDE SEQUENCE</scope>
</reference>
<dbReference type="PANTHER" id="PTHR47374:SF6">
    <property type="entry name" value="ENDOSOME ANTIGEN-LIKE PROTEIN, PUTATIVE (DUF3444)-RELATED"/>
    <property type="match status" value="1"/>
</dbReference>
<dbReference type="PROSITE" id="PS50076">
    <property type="entry name" value="DNAJ_2"/>
    <property type="match status" value="1"/>
</dbReference>
<organism evidence="3 4">
    <name type="scientific">Eleusine coracana subsp. coracana</name>
    <dbReference type="NCBI Taxonomy" id="191504"/>
    <lineage>
        <taxon>Eukaryota</taxon>
        <taxon>Viridiplantae</taxon>
        <taxon>Streptophyta</taxon>
        <taxon>Embryophyta</taxon>
        <taxon>Tracheophyta</taxon>
        <taxon>Spermatophyta</taxon>
        <taxon>Magnoliopsida</taxon>
        <taxon>Liliopsida</taxon>
        <taxon>Poales</taxon>
        <taxon>Poaceae</taxon>
        <taxon>PACMAD clade</taxon>
        <taxon>Chloridoideae</taxon>
        <taxon>Cynodonteae</taxon>
        <taxon>Eleusininae</taxon>
        <taxon>Eleusine</taxon>
    </lineage>
</organism>
<dbReference type="Pfam" id="PF11926">
    <property type="entry name" value="DUF3444"/>
    <property type="match status" value="2"/>
</dbReference>
<feature type="region of interest" description="Disordered" evidence="1">
    <location>
        <begin position="453"/>
        <end position="484"/>
    </location>
</feature>
<reference evidence="3" key="2">
    <citation type="submission" date="2021-12" db="EMBL/GenBank/DDBJ databases">
        <title>Resequencing data analysis of finger millet.</title>
        <authorList>
            <person name="Hatakeyama M."/>
            <person name="Aluri S."/>
            <person name="Balachadran M.T."/>
            <person name="Sivarajan S.R."/>
            <person name="Poveda L."/>
            <person name="Shimizu-Inatsugi R."/>
            <person name="Schlapbach R."/>
            <person name="Sreeman S.M."/>
            <person name="Shimizu K.K."/>
        </authorList>
    </citation>
    <scope>NUCLEOTIDE SEQUENCE</scope>
</reference>
<feature type="compositionally biased region" description="Low complexity" evidence="1">
    <location>
        <begin position="315"/>
        <end position="324"/>
    </location>
</feature>
<feature type="compositionally biased region" description="Low complexity" evidence="1">
    <location>
        <begin position="142"/>
        <end position="156"/>
    </location>
</feature>
<dbReference type="Gene3D" id="1.10.287.110">
    <property type="entry name" value="DnaJ domain"/>
    <property type="match status" value="1"/>
</dbReference>
<dbReference type="SMART" id="SM00271">
    <property type="entry name" value="DnaJ"/>
    <property type="match status" value="1"/>
</dbReference>
<sequence length="940" mass="104645">MECNKDEADRAKSLAERKMVEKDFVGAKKMILKAQQLSKELDNISSRMLAVCDVHSAAGAKVNGEIDWYGILQVPVNADDTVIKKQYRKLAFLLHPDKNKFAGAEAAFKLVGEANMTLIDPSKRSLYDMNRNRNTLVRGGVARPSRPAAARARGTPVNLHKAHQQQQHQPSNFAGPQQTFWTICPSCGLRYQYFLSVLKKAIQCQNCLKPFIAHDLREQAVPSGANQRSAGVWKNAGATQNVPPPQANVPGQPAWNSSTSGVHVNIGSHHVNVNRKRKADGKAAEQDKTKSAQATKNPAKDSSTAGQKRGRRAVVESSVSSEAETTSDEEEIGDQGRAAKSTGPGQQTRRSSRHRQEVKYNEESDEDDIEAESSKDGDDSDENIASPPSFKRLRKSGLFHGDHINGTTKLNEDVSGHNGPTNGVNDCSNAEVKNKCAPCGEKTSVTQQMKRETMQAGDNSDGNEKVFHSVSNGGLDPNKDDASDDNKFDDTFSFVDPEFFDFDKLRSENQFRRNQIWAVYDDDGCMPRFYIRITKVQTNPNFMVHYVWLEFDPKNKMEAAWHNMGLPVACGCFKHGKSDTSKETSMFSRTISFDEGKRRNTYEIYPRKGEVWALFKGWNIGWSLDAEKHRKYEYEVVEVLSDLSSSTSIIAMPLVKIKGFISLFMQPKEAAPYVIPQGESLRFSHCVPHHRMSGTEREGIPEGSLELDPAGLPCKLEESFPSVAPECSSAKTQECDTRHAGPSSAKSPHKGSVSARERQDTTCMNAETAAKTPKEETSGHKTGTTGSTGADEDDICNAEYVCAEAEFHNFSETRLLQKFSVGQIWALYSDVDTFPNYYGVVHKVDLKNDILEIRWLNACPHGEQEKRLLQEERPIACGAFKVSDLNDMMTYSSTDAFSHPVEARTTGKKEEYEIIPNLGEIWAVYKNWSTGWTAQDYEKL</sequence>
<feature type="region of interest" description="Disordered" evidence="1">
    <location>
        <begin position="734"/>
        <end position="790"/>
    </location>
</feature>
<gene>
    <name evidence="3" type="primary">gb04206</name>
    <name evidence="3" type="ORF">PR202_gb04206</name>
</gene>
<protein>
    <recommendedName>
        <fullName evidence="2">J domain-containing protein</fullName>
    </recommendedName>
</protein>
<dbReference type="GO" id="GO:0005783">
    <property type="term" value="C:endoplasmic reticulum"/>
    <property type="evidence" value="ECO:0007669"/>
    <property type="project" value="UniProtKB-ARBA"/>
</dbReference>
<keyword evidence="4" id="KW-1185">Reference proteome</keyword>
<dbReference type="InterPro" id="IPR036869">
    <property type="entry name" value="J_dom_sf"/>
</dbReference>
<evidence type="ECO:0000313" key="3">
    <source>
        <dbReference type="EMBL" id="GJN17158.1"/>
    </source>
</evidence>
<accession>A0AAV5E1H9</accession>
<dbReference type="PANTHER" id="PTHR47374">
    <property type="entry name" value="ENDOSOME ANTIGEN-LIKE PROTEIN, PUTATIVE (DUF3444)-RELATED"/>
    <property type="match status" value="1"/>
</dbReference>
<name>A0AAV5E1H9_ELECO</name>
<dbReference type="InterPro" id="IPR001623">
    <property type="entry name" value="DnaJ_domain"/>
</dbReference>
<dbReference type="SUPFAM" id="SSF46565">
    <property type="entry name" value="Chaperone J-domain"/>
    <property type="match status" value="1"/>
</dbReference>
<feature type="region of interest" description="Disordered" evidence="1">
    <location>
        <begin position="236"/>
        <end position="394"/>
    </location>
</feature>
<dbReference type="Proteomes" id="UP001054889">
    <property type="component" value="Unassembled WGS sequence"/>
</dbReference>
<dbReference type="PRINTS" id="PR00625">
    <property type="entry name" value="JDOMAIN"/>
</dbReference>
<evidence type="ECO:0000259" key="2">
    <source>
        <dbReference type="PROSITE" id="PS50076"/>
    </source>
</evidence>
<comment type="caution">
    <text evidence="3">The sequence shown here is derived from an EMBL/GenBank/DDBJ whole genome shotgun (WGS) entry which is preliminary data.</text>
</comment>
<feature type="region of interest" description="Disordered" evidence="1">
    <location>
        <begin position="142"/>
        <end position="175"/>
    </location>
</feature>
<feature type="domain" description="J" evidence="2">
    <location>
        <begin position="67"/>
        <end position="131"/>
    </location>
</feature>
<evidence type="ECO:0000313" key="4">
    <source>
        <dbReference type="Proteomes" id="UP001054889"/>
    </source>
</evidence>
<dbReference type="CDD" id="cd06257">
    <property type="entry name" value="DnaJ"/>
    <property type="match status" value="1"/>
</dbReference>
<feature type="compositionally biased region" description="Low complexity" evidence="1">
    <location>
        <begin position="780"/>
        <end position="789"/>
    </location>
</feature>
<feature type="compositionally biased region" description="Polar residues" evidence="1">
    <location>
        <begin position="164"/>
        <end position="175"/>
    </location>
</feature>